<accession>A0A183UGA2</accession>
<dbReference type="EMBL" id="UYWY01019698">
    <property type="protein sequence ID" value="VDM38843.1"/>
    <property type="molecule type" value="Genomic_DNA"/>
</dbReference>
<evidence type="ECO:0000259" key="8">
    <source>
        <dbReference type="PROSITE" id="PS50217"/>
    </source>
</evidence>
<evidence type="ECO:0000313" key="11">
    <source>
        <dbReference type="WBParaSite" id="TCNE_0000752201-mRNA-1"/>
    </source>
</evidence>
<dbReference type="GO" id="GO:0000981">
    <property type="term" value="F:DNA-binding transcription factor activity, RNA polymerase II-specific"/>
    <property type="evidence" value="ECO:0007669"/>
    <property type="project" value="TreeGrafter"/>
</dbReference>
<organism evidence="10 11">
    <name type="scientific">Toxocara canis</name>
    <name type="common">Canine roundworm</name>
    <dbReference type="NCBI Taxonomy" id="6265"/>
    <lineage>
        <taxon>Eukaryota</taxon>
        <taxon>Metazoa</taxon>
        <taxon>Ecdysozoa</taxon>
        <taxon>Nematoda</taxon>
        <taxon>Chromadorea</taxon>
        <taxon>Rhabditida</taxon>
        <taxon>Spirurina</taxon>
        <taxon>Ascaridomorpha</taxon>
        <taxon>Ascaridoidea</taxon>
        <taxon>Toxocaridae</taxon>
        <taxon>Toxocara</taxon>
    </lineage>
</organism>
<comment type="subcellular location">
    <subcellularLocation>
        <location evidence="1">Nucleus</location>
    </subcellularLocation>
</comment>
<keyword evidence="5" id="KW-0804">Transcription</keyword>
<feature type="region of interest" description="Disordered" evidence="7">
    <location>
        <begin position="27"/>
        <end position="55"/>
    </location>
</feature>
<dbReference type="AlphaFoldDB" id="A0A183UGA2"/>
<evidence type="ECO:0000256" key="5">
    <source>
        <dbReference type="ARBA" id="ARBA00023163"/>
    </source>
</evidence>
<dbReference type="Proteomes" id="UP000050794">
    <property type="component" value="Unassembled WGS sequence"/>
</dbReference>
<evidence type="ECO:0000256" key="7">
    <source>
        <dbReference type="SAM" id="MobiDB-lite"/>
    </source>
</evidence>
<dbReference type="InterPro" id="IPR031106">
    <property type="entry name" value="C/EBP"/>
</dbReference>
<dbReference type="GO" id="GO:0006351">
    <property type="term" value="P:DNA-templated transcription"/>
    <property type="evidence" value="ECO:0007669"/>
    <property type="project" value="InterPro"/>
</dbReference>
<dbReference type="WBParaSite" id="TCNE_0000752201-mRNA-1">
    <property type="protein sequence ID" value="TCNE_0000752201-mRNA-1"/>
    <property type="gene ID" value="TCNE_0000752201"/>
</dbReference>
<proteinExistence type="inferred from homology"/>
<sequence>MTGRGGARKRQVNPELLSDEEYVLKRQRNNDAVNRTRQKKRQEETDTSMRVEELRNENTQLERKVRERYSYISFSFALIVFSEKLVMRVARAYPYGSNYSDYCGIYAL</sequence>
<dbReference type="PROSITE" id="PS50217">
    <property type="entry name" value="BZIP"/>
    <property type="match status" value="1"/>
</dbReference>
<dbReference type="GO" id="GO:0005634">
    <property type="term" value="C:nucleus"/>
    <property type="evidence" value="ECO:0007669"/>
    <property type="project" value="UniProtKB-SubCell"/>
</dbReference>
<evidence type="ECO:0000313" key="10">
    <source>
        <dbReference type="Proteomes" id="UP000050794"/>
    </source>
</evidence>
<keyword evidence="6" id="KW-0539">Nucleus</keyword>
<dbReference type="SMART" id="SM00338">
    <property type="entry name" value="BRLZ"/>
    <property type="match status" value="1"/>
</dbReference>
<dbReference type="InterPro" id="IPR046347">
    <property type="entry name" value="bZIP_sf"/>
</dbReference>
<keyword evidence="3" id="KW-0805">Transcription regulation</keyword>
<feature type="domain" description="BZIP" evidence="8">
    <location>
        <begin position="19"/>
        <end position="67"/>
    </location>
</feature>
<evidence type="ECO:0000256" key="1">
    <source>
        <dbReference type="ARBA" id="ARBA00004123"/>
    </source>
</evidence>
<name>A0A183UGA2_TOXCA</name>
<dbReference type="GO" id="GO:0000978">
    <property type="term" value="F:RNA polymerase II cis-regulatory region sequence-specific DNA binding"/>
    <property type="evidence" value="ECO:0007669"/>
    <property type="project" value="TreeGrafter"/>
</dbReference>
<reference evidence="9 10" key="2">
    <citation type="submission" date="2018-11" db="EMBL/GenBank/DDBJ databases">
        <authorList>
            <consortium name="Pathogen Informatics"/>
        </authorList>
    </citation>
    <scope>NUCLEOTIDE SEQUENCE [LARGE SCALE GENOMIC DNA]</scope>
</reference>
<dbReference type="PANTHER" id="PTHR23334">
    <property type="entry name" value="CCAAT/ENHANCER BINDING PROTEIN"/>
    <property type="match status" value="1"/>
</dbReference>
<comment type="similarity">
    <text evidence="2">Belongs to the bZIP family. C/EBP subfamily.</text>
</comment>
<keyword evidence="4" id="KW-0238">DNA-binding</keyword>
<evidence type="ECO:0000256" key="4">
    <source>
        <dbReference type="ARBA" id="ARBA00023125"/>
    </source>
</evidence>
<dbReference type="InterPro" id="IPR004827">
    <property type="entry name" value="bZIP"/>
</dbReference>
<evidence type="ECO:0000256" key="6">
    <source>
        <dbReference type="ARBA" id="ARBA00023242"/>
    </source>
</evidence>
<evidence type="ECO:0000256" key="2">
    <source>
        <dbReference type="ARBA" id="ARBA00006951"/>
    </source>
</evidence>
<keyword evidence="10" id="KW-1185">Reference proteome</keyword>
<dbReference type="Gene3D" id="1.20.5.170">
    <property type="match status" value="1"/>
</dbReference>
<feature type="compositionally biased region" description="Basic and acidic residues" evidence="7">
    <location>
        <begin position="41"/>
        <end position="55"/>
    </location>
</feature>
<evidence type="ECO:0000313" key="9">
    <source>
        <dbReference type="EMBL" id="VDM38843.1"/>
    </source>
</evidence>
<evidence type="ECO:0000256" key="3">
    <source>
        <dbReference type="ARBA" id="ARBA00023015"/>
    </source>
</evidence>
<reference evidence="11" key="1">
    <citation type="submission" date="2016-06" db="UniProtKB">
        <authorList>
            <consortium name="WormBaseParasite"/>
        </authorList>
    </citation>
    <scope>IDENTIFICATION</scope>
</reference>
<dbReference type="SUPFAM" id="SSF57959">
    <property type="entry name" value="Leucine zipper domain"/>
    <property type="match status" value="1"/>
</dbReference>
<dbReference type="Pfam" id="PF07716">
    <property type="entry name" value="bZIP_2"/>
    <property type="match status" value="1"/>
</dbReference>
<dbReference type="PANTHER" id="PTHR23334:SF69">
    <property type="entry name" value="CCAAT_ENHANCER-BINDING PROTEIN GAMMA"/>
    <property type="match status" value="1"/>
</dbReference>
<gene>
    <name evidence="9" type="ORF">TCNE_LOCUS7522</name>
</gene>
<protein>
    <submittedName>
        <fullName evidence="11">BZIP domain-containing protein</fullName>
    </submittedName>
</protein>